<dbReference type="AlphaFoldDB" id="A0A8C0XF36"/>
<dbReference type="PROSITE" id="PS51465">
    <property type="entry name" value="KAZAL_2"/>
    <property type="match status" value="1"/>
</dbReference>
<keyword evidence="8" id="KW-0646">Protease inhibitor</keyword>
<dbReference type="Pfam" id="PF00050">
    <property type="entry name" value="Kazal_1"/>
    <property type="match status" value="1"/>
</dbReference>
<feature type="domain" description="Kazal-like" evidence="5">
    <location>
        <begin position="49"/>
        <end position="105"/>
    </location>
</feature>
<evidence type="ECO:0000256" key="3">
    <source>
        <dbReference type="ARBA" id="ARBA00023157"/>
    </source>
</evidence>
<sequence>MKISGVFLLLSLALFCIFSGVFSQEGKDKRGWITRSEGRMPGKGGLRNRLFQINCDEFRDPKVFCTRESNPHCGSDGQTYGNKCAFCKAMAKSNGKISLKHHGAC</sequence>
<accession>A0A8C0XF36</accession>
<protein>
    <submittedName>
        <fullName evidence="8">Serine protease inhibitor Kazal-type 6-like</fullName>
    </submittedName>
</protein>
<dbReference type="SUPFAM" id="SSF100895">
    <property type="entry name" value="Kazal-type serine protease inhibitors"/>
    <property type="match status" value="1"/>
</dbReference>
<evidence type="ECO:0000313" key="8">
    <source>
        <dbReference type="RefSeq" id="XP_020010408.1"/>
    </source>
</evidence>
<dbReference type="InterPro" id="IPR002350">
    <property type="entry name" value="Kazal_dom"/>
</dbReference>
<dbReference type="RefSeq" id="XP_020010408.1">
    <property type="nucleotide sequence ID" value="XM_020154819.1"/>
</dbReference>
<dbReference type="FunFam" id="3.30.60.30:FF:000037">
    <property type="entry name" value="Ovomucoid"/>
    <property type="match status" value="1"/>
</dbReference>
<feature type="signal peptide" evidence="4">
    <location>
        <begin position="1"/>
        <end position="23"/>
    </location>
</feature>
<evidence type="ECO:0000256" key="2">
    <source>
        <dbReference type="ARBA" id="ARBA00022525"/>
    </source>
</evidence>
<keyword evidence="7" id="KW-1185">Reference proteome</keyword>
<keyword evidence="8" id="KW-0722">Serine protease inhibitor</keyword>
<name>A0A8C0XF36_CASCN</name>
<dbReference type="PANTHER" id="PTHR47499:SF6">
    <property type="entry name" value="SERINE PROTEASE INHIBITOR KAZAL-TYPE 6"/>
    <property type="match status" value="1"/>
</dbReference>
<dbReference type="Gene3D" id="3.30.60.30">
    <property type="match status" value="1"/>
</dbReference>
<dbReference type="InterPro" id="IPR036058">
    <property type="entry name" value="Kazal_dom_sf"/>
</dbReference>
<proteinExistence type="predicted"/>
<dbReference type="OrthoDB" id="126772at2759"/>
<keyword evidence="2" id="KW-0964">Secreted</keyword>
<reference evidence="6" key="1">
    <citation type="submission" date="2023-09" db="UniProtKB">
        <authorList>
            <consortium name="Ensembl"/>
        </authorList>
    </citation>
    <scope>IDENTIFICATION</scope>
</reference>
<keyword evidence="3" id="KW-1015">Disulfide bond</keyword>
<dbReference type="GO" id="GO:0005576">
    <property type="term" value="C:extracellular region"/>
    <property type="evidence" value="ECO:0007669"/>
    <property type="project" value="UniProtKB-SubCell"/>
</dbReference>
<dbReference type="PANTHER" id="PTHR47499">
    <property type="entry name" value="SERINE PROTEASE INHIBITOR KAZAL-TYPE 7 SPINK7"/>
    <property type="match status" value="1"/>
</dbReference>
<dbReference type="Proteomes" id="UP001732720">
    <property type="component" value="Chromosome 6"/>
</dbReference>
<dbReference type="GO" id="GO:0004867">
    <property type="term" value="F:serine-type endopeptidase inhibitor activity"/>
    <property type="evidence" value="ECO:0007669"/>
    <property type="project" value="UniProtKB-KW"/>
</dbReference>
<keyword evidence="4" id="KW-0732">Signal</keyword>
<evidence type="ECO:0000259" key="5">
    <source>
        <dbReference type="PROSITE" id="PS51465"/>
    </source>
</evidence>
<dbReference type="GeneID" id="109679723"/>
<gene>
    <name evidence="6 8" type="primary">LOC109679723</name>
</gene>
<reference evidence="8" key="2">
    <citation type="submission" date="2025-04" db="UniProtKB">
        <authorList>
            <consortium name="RefSeq"/>
        </authorList>
    </citation>
    <scope>IDENTIFICATION</scope>
    <source>
        <tissue evidence="8">Leukocyte</tissue>
    </source>
</reference>
<feature type="chain" id="PRO_5044674510" evidence="4">
    <location>
        <begin position="24"/>
        <end position="105"/>
    </location>
</feature>
<dbReference type="Ensembl" id="ENSCCNT00000028497.1">
    <property type="protein sequence ID" value="ENSCCNP00000022225.1"/>
    <property type="gene ID" value="ENSCCNG00000021892.1"/>
</dbReference>
<evidence type="ECO:0000313" key="6">
    <source>
        <dbReference type="Ensembl" id="ENSCCNP00000022225.1"/>
    </source>
</evidence>
<dbReference type="KEGG" id="ccan:109679723"/>
<dbReference type="InterPro" id="IPR050159">
    <property type="entry name" value="Kazal-type_SerProtInhib"/>
</dbReference>
<evidence type="ECO:0000256" key="4">
    <source>
        <dbReference type="SAM" id="SignalP"/>
    </source>
</evidence>
<dbReference type="CDD" id="cd00104">
    <property type="entry name" value="KAZAL_FS"/>
    <property type="match status" value="1"/>
</dbReference>
<dbReference type="SMART" id="SM00280">
    <property type="entry name" value="KAZAL"/>
    <property type="match status" value="1"/>
</dbReference>
<comment type="subcellular location">
    <subcellularLocation>
        <location evidence="1">Secreted</location>
    </subcellularLocation>
</comment>
<evidence type="ECO:0000313" key="7">
    <source>
        <dbReference type="Proteomes" id="UP001732720"/>
    </source>
</evidence>
<dbReference type="PROSITE" id="PS00282">
    <property type="entry name" value="KAZAL_1"/>
    <property type="match status" value="1"/>
</dbReference>
<organism evidence="6">
    <name type="scientific">Castor canadensis</name>
    <name type="common">American beaver</name>
    <dbReference type="NCBI Taxonomy" id="51338"/>
    <lineage>
        <taxon>Eukaryota</taxon>
        <taxon>Metazoa</taxon>
        <taxon>Chordata</taxon>
        <taxon>Craniata</taxon>
        <taxon>Vertebrata</taxon>
        <taxon>Euteleostomi</taxon>
        <taxon>Mammalia</taxon>
        <taxon>Eutheria</taxon>
        <taxon>Euarchontoglires</taxon>
        <taxon>Glires</taxon>
        <taxon>Rodentia</taxon>
        <taxon>Castorimorpha</taxon>
        <taxon>Castoridae</taxon>
        <taxon>Castor</taxon>
    </lineage>
</organism>
<evidence type="ECO:0000256" key="1">
    <source>
        <dbReference type="ARBA" id="ARBA00004613"/>
    </source>
</evidence>